<proteinExistence type="predicted"/>
<feature type="region of interest" description="Disordered" evidence="1">
    <location>
        <begin position="1"/>
        <end position="21"/>
    </location>
</feature>
<keyword evidence="2" id="KW-1133">Transmembrane helix</keyword>
<feature type="compositionally biased region" description="Pro residues" evidence="1">
    <location>
        <begin position="1"/>
        <end position="19"/>
    </location>
</feature>
<protein>
    <submittedName>
        <fullName evidence="3">Uncharacterized protein</fullName>
    </submittedName>
</protein>
<dbReference type="RefSeq" id="WP_345579544.1">
    <property type="nucleotide sequence ID" value="NZ_BAAAXF010000040.1"/>
</dbReference>
<sequence length="172" mass="17766">MSFTPPPPPAYPPGSPGPGVPASRKRGIALVAGVILAGGAVFAITHFTGDDDADTSTAVANDGEVAPNPHQPCVDSWNQHNTNRASIGQMTTTAQTGSSGTAYVHVGANSTFPDRCMITVASASTLFAMQYLQDTGDSWGIAPMWTGSASQLDASVTDWNAKMDKDGTIILN</sequence>
<keyword evidence="4" id="KW-1185">Reference proteome</keyword>
<reference evidence="4" key="1">
    <citation type="journal article" date="2019" name="Int. J. Syst. Evol. Microbiol.">
        <title>The Global Catalogue of Microorganisms (GCM) 10K type strain sequencing project: providing services to taxonomists for standard genome sequencing and annotation.</title>
        <authorList>
            <consortium name="The Broad Institute Genomics Platform"/>
            <consortium name="The Broad Institute Genome Sequencing Center for Infectious Disease"/>
            <person name="Wu L."/>
            <person name="Ma J."/>
        </authorList>
    </citation>
    <scope>NUCLEOTIDE SEQUENCE [LARGE SCALE GENOMIC DNA]</scope>
    <source>
        <strain evidence="4">JCM 4816</strain>
    </source>
</reference>
<keyword evidence="2" id="KW-0812">Transmembrane</keyword>
<evidence type="ECO:0000313" key="4">
    <source>
        <dbReference type="Proteomes" id="UP001501455"/>
    </source>
</evidence>
<keyword evidence="2" id="KW-0472">Membrane</keyword>
<evidence type="ECO:0000313" key="3">
    <source>
        <dbReference type="EMBL" id="GAA3498898.1"/>
    </source>
</evidence>
<accession>A0ABP6TWR1</accession>
<evidence type="ECO:0000256" key="2">
    <source>
        <dbReference type="SAM" id="Phobius"/>
    </source>
</evidence>
<dbReference type="EMBL" id="BAAAXF010000040">
    <property type="protein sequence ID" value="GAA3498898.1"/>
    <property type="molecule type" value="Genomic_DNA"/>
</dbReference>
<gene>
    <name evidence="3" type="ORF">GCM10019016_060010</name>
</gene>
<name>A0ABP6TWR1_9ACTN</name>
<dbReference type="Proteomes" id="UP001501455">
    <property type="component" value="Unassembled WGS sequence"/>
</dbReference>
<comment type="caution">
    <text evidence="3">The sequence shown here is derived from an EMBL/GenBank/DDBJ whole genome shotgun (WGS) entry which is preliminary data.</text>
</comment>
<organism evidence="3 4">
    <name type="scientific">Streptomyces prasinosporus</name>
    <dbReference type="NCBI Taxonomy" id="68256"/>
    <lineage>
        <taxon>Bacteria</taxon>
        <taxon>Bacillati</taxon>
        <taxon>Actinomycetota</taxon>
        <taxon>Actinomycetes</taxon>
        <taxon>Kitasatosporales</taxon>
        <taxon>Streptomycetaceae</taxon>
        <taxon>Streptomyces</taxon>
        <taxon>Streptomyces albogriseolus group</taxon>
    </lineage>
</organism>
<evidence type="ECO:0000256" key="1">
    <source>
        <dbReference type="SAM" id="MobiDB-lite"/>
    </source>
</evidence>
<feature type="transmembrane region" description="Helical" evidence="2">
    <location>
        <begin position="28"/>
        <end position="47"/>
    </location>
</feature>